<comment type="similarity">
    <text evidence="2 6">Belongs to the ATG8 family.</text>
</comment>
<evidence type="ECO:0000256" key="3">
    <source>
        <dbReference type="ARBA" id="ARBA00023136"/>
    </source>
</evidence>
<keyword evidence="3" id="KW-0472">Membrane</keyword>
<evidence type="ECO:0000256" key="1">
    <source>
        <dbReference type="ARBA" id="ARBA00004370"/>
    </source>
</evidence>
<protein>
    <recommendedName>
        <fullName evidence="6">Autophagy-related protein</fullName>
    </recommendedName>
</protein>
<dbReference type="VEuPathDB" id="TriTrypDB:TvY486_0703170"/>
<keyword evidence="4 5" id="KW-0449">Lipoprotein</keyword>
<proteinExistence type="inferred from homology"/>
<dbReference type="InterPro" id="IPR004241">
    <property type="entry name" value="Atg8-like"/>
</dbReference>
<dbReference type="EMBL" id="HE573023">
    <property type="protein sequence ID" value="CCC48983.1"/>
    <property type="molecule type" value="Genomic_DNA"/>
</dbReference>
<evidence type="ECO:0000313" key="7">
    <source>
        <dbReference type="EMBL" id="CCC48983.1"/>
    </source>
</evidence>
<feature type="lipid moiety-binding region" description="Phosphatidylserine amidated glycine; alternate" evidence="5">
    <location>
        <position position="134"/>
    </location>
</feature>
<evidence type="ECO:0000256" key="6">
    <source>
        <dbReference type="RuleBase" id="RU004384"/>
    </source>
</evidence>
<sequence>MPTMYRYQATHSFHVRLKETTAVRSRYPDHVPIICEPAQGHESSQCDDALFSSARRRVQRELDRSKFLLPEKSTMTQLMILLRRRLLLEEGQGVFVFVGGELPPNSSCVGDLYRKWRDPDGFLYMSYGIENTFGGVAGSCERGYP</sequence>
<dbReference type="PANTHER" id="PTHR10969">
    <property type="entry name" value="MICROTUBULE-ASSOCIATED PROTEINS 1A/1B LIGHT CHAIN 3-RELATED"/>
    <property type="match status" value="1"/>
</dbReference>
<evidence type="ECO:0000256" key="2">
    <source>
        <dbReference type="ARBA" id="ARBA00007293"/>
    </source>
</evidence>
<name>G0TYD6_TRYVY</name>
<dbReference type="Gene3D" id="3.10.20.90">
    <property type="entry name" value="Phosphatidylinositol 3-kinase Catalytic Subunit, Chain A, domain 1"/>
    <property type="match status" value="1"/>
</dbReference>
<comment type="subcellular location">
    <subcellularLocation>
        <location evidence="1">Membrane</location>
    </subcellularLocation>
</comment>
<keyword evidence="6" id="KW-0072">Autophagy</keyword>
<evidence type="ECO:0000256" key="5">
    <source>
        <dbReference type="PIRSR" id="PIRSR604241-50"/>
    </source>
</evidence>
<dbReference type="Pfam" id="PF02991">
    <property type="entry name" value="ATG8"/>
    <property type="match status" value="1"/>
</dbReference>
<dbReference type="OMA" id="MNMYQLY"/>
<organism evidence="7">
    <name type="scientific">Trypanosoma vivax (strain Y486)</name>
    <dbReference type="NCBI Taxonomy" id="1055687"/>
    <lineage>
        <taxon>Eukaryota</taxon>
        <taxon>Discoba</taxon>
        <taxon>Euglenozoa</taxon>
        <taxon>Kinetoplastea</taxon>
        <taxon>Metakinetoplastina</taxon>
        <taxon>Trypanosomatida</taxon>
        <taxon>Trypanosomatidae</taxon>
        <taxon>Trypanosoma</taxon>
        <taxon>Duttonella</taxon>
    </lineage>
</organism>
<gene>
    <name evidence="7" type="ORF">TVY486_0703170</name>
</gene>
<dbReference type="GO" id="GO:0016020">
    <property type="term" value="C:membrane"/>
    <property type="evidence" value="ECO:0007669"/>
    <property type="project" value="UniProtKB-SubCell"/>
</dbReference>
<evidence type="ECO:0000256" key="4">
    <source>
        <dbReference type="ARBA" id="ARBA00023288"/>
    </source>
</evidence>
<reference evidence="7" key="1">
    <citation type="journal article" date="2012" name="Proc. Natl. Acad. Sci. U.S.A.">
        <title>Antigenic diversity is generated by distinct evolutionary mechanisms in African trypanosome species.</title>
        <authorList>
            <person name="Jackson A.P."/>
            <person name="Berry A."/>
            <person name="Aslett M."/>
            <person name="Allison H.C."/>
            <person name="Burton P."/>
            <person name="Vavrova-Anderson J."/>
            <person name="Brown R."/>
            <person name="Browne H."/>
            <person name="Corton N."/>
            <person name="Hauser H."/>
            <person name="Gamble J."/>
            <person name="Gilderthorp R."/>
            <person name="Marcello L."/>
            <person name="McQuillan J."/>
            <person name="Otto T.D."/>
            <person name="Quail M.A."/>
            <person name="Sanders M.J."/>
            <person name="van Tonder A."/>
            <person name="Ginger M.L."/>
            <person name="Field M.C."/>
            <person name="Barry J.D."/>
            <person name="Hertz-Fowler C."/>
            <person name="Berriman M."/>
        </authorList>
    </citation>
    <scope>NUCLEOTIDE SEQUENCE</scope>
    <source>
        <strain evidence="7">Y486</strain>
    </source>
</reference>
<dbReference type="InterPro" id="IPR029071">
    <property type="entry name" value="Ubiquitin-like_domsf"/>
</dbReference>
<accession>G0TYD6</accession>
<dbReference type="SUPFAM" id="SSF54236">
    <property type="entry name" value="Ubiquitin-like"/>
    <property type="match status" value="1"/>
</dbReference>
<dbReference type="AlphaFoldDB" id="G0TYD6"/>
<dbReference type="GO" id="GO:0006914">
    <property type="term" value="P:autophagy"/>
    <property type="evidence" value="ECO:0007669"/>
    <property type="project" value="UniProtKB-KW"/>
</dbReference>